<dbReference type="Proteomes" id="UP001367030">
    <property type="component" value="Unassembled WGS sequence"/>
</dbReference>
<dbReference type="Pfam" id="PF12019">
    <property type="entry name" value="GspH"/>
    <property type="match status" value="1"/>
</dbReference>
<protein>
    <recommendedName>
        <fullName evidence="2">Type II secretion system protein H</fullName>
    </recommendedName>
    <alternativeName>
        <fullName evidence="10">General secretion pathway protein H</fullName>
    </alternativeName>
</protein>
<evidence type="ECO:0000256" key="9">
    <source>
        <dbReference type="ARBA" id="ARBA00025772"/>
    </source>
</evidence>
<dbReference type="EMBL" id="JBBKZS010000016">
    <property type="protein sequence ID" value="MEJ8858350.1"/>
    <property type="molecule type" value="Genomic_DNA"/>
</dbReference>
<dbReference type="RefSeq" id="WP_340338413.1">
    <property type="nucleotide sequence ID" value="NZ_JBBKZS010000016.1"/>
</dbReference>
<dbReference type="InterPro" id="IPR012902">
    <property type="entry name" value="N_methyl_site"/>
</dbReference>
<evidence type="ECO:0000256" key="1">
    <source>
        <dbReference type="ARBA" id="ARBA00004377"/>
    </source>
</evidence>
<dbReference type="InterPro" id="IPR022346">
    <property type="entry name" value="T2SS_GspH"/>
</dbReference>
<dbReference type="NCBIfam" id="TIGR02532">
    <property type="entry name" value="IV_pilin_GFxxxE"/>
    <property type="match status" value="1"/>
</dbReference>
<keyword evidence="6 11" id="KW-0812">Transmembrane</keyword>
<keyword evidence="14" id="KW-1185">Reference proteome</keyword>
<evidence type="ECO:0000313" key="14">
    <source>
        <dbReference type="Proteomes" id="UP001367030"/>
    </source>
</evidence>
<keyword evidence="5" id="KW-0997">Cell inner membrane</keyword>
<comment type="similarity">
    <text evidence="9">Belongs to the GSP H family.</text>
</comment>
<keyword evidence="8 11" id="KW-0472">Membrane</keyword>
<evidence type="ECO:0000256" key="6">
    <source>
        <dbReference type="ARBA" id="ARBA00022692"/>
    </source>
</evidence>
<evidence type="ECO:0000313" key="13">
    <source>
        <dbReference type="EMBL" id="MEJ8858350.1"/>
    </source>
</evidence>
<feature type="transmembrane region" description="Helical" evidence="11">
    <location>
        <begin position="12"/>
        <end position="37"/>
    </location>
</feature>
<organism evidence="13 14">
    <name type="scientific">Variovorax robiniae</name>
    <dbReference type="NCBI Taxonomy" id="1836199"/>
    <lineage>
        <taxon>Bacteria</taxon>
        <taxon>Pseudomonadati</taxon>
        <taxon>Pseudomonadota</taxon>
        <taxon>Betaproteobacteria</taxon>
        <taxon>Burkholderiales</taxon>
        <taxon>Comamonadaceae</taxon>
        <taxon>Variovorax</taxon>
    </lineage>
</organism>
<dbReference type="PROSITE" id="PS00409">
    <property type="entry name" value="PROKAR_NTER_METHYL"/>
    <property type="match status" value="1"/>
</dbReference>
<keyword evidence="7 11" id="KW-1133">Transmembrane helix</keyword>
<evidence type="ECO:0000256" key="5">
    <source>
        <dbReference type="ARBA" id="ARBA00022519"/>
    </source>
</evidence>
<dbReference type="Pfam" id="PF07963">
    <property type="entry name" value="N_methyl"/>
    <property type="match status" value="1"/>
</dbReference>
<evidence type="ECO:0000256" key="11">
    <source>
        <dbReference type="SAM" id="Phobius"/>
    </source>
</evidence>
<reference evidence="13 14" key="1">
    <citation type="submission" date="2024-03" db="EMBL/GenBank/DDBJ databases">
        <title>Novel species of the genus Variovorax.</title>
        <authorList>
            <person name="Liu Q."/>
            <person name="Xin Y.-H."/>
        </authorList>
    </citation>
    <scope>NUCLEOTIDE SEQUENCE [LARGE SCALE GENOMIC DNA]</scope>
    <source>
        <strain evidence="13 14">KACC 18901</strain>
    </source>
</reference>
<evidence type="ECO:0000256" key="7">
    <source>
        <dbReference type="ARBA" id="ARBA00022989"/>
    </source>
</evidence>
<comment type="caution">
    <text evidence="13">The sequence shown here is derived from an EMBL/GenBank/DDBJ whole genome shotgun (WGS) entry which is preliminary data.</text>
</comment>
<proteinExistence type="inferred from homology"/>
<feature type="domain" description="General secretion pathway GspH" evidence="12">
    <location>
        <begin position="45"/>
        <end position="187"/>
    </location>
</feature>
<evidence type="ECO:0000256" key="2">
    <source>
        <dbReference type="ARBA" id="ARBA00021549"/>
    </source>
</evidence>
<comment type="subcellular location">
    <subcellularLocation>
        <location evidence="1">Cell inner membrane</location>
        <topology evidence="1">Single-pass membrane protein</topology>
    </subcellularLocation>
</comment>
<gene>
    <name evidence="13" type="ORF">WKW79_27535</name>
</gene>
<evidence type="ECO:0000256" key="8">
    <source>
        <dbReference type="ARBA" id="ARBA00023136"/>
    </source>
</evidence>
<evidence type="ECO:0000256" key="4">
    <source>
        <dbReference type="ARBA" id="ARBA00022481"/>
    </source>
</evidence>
<dbReference type="InterPro" id="IPR045584">
    <property type="entry name" value="Pilin-like"/>
</dbReference>
<evidence type="ECO:0000256" key="3">
    <source>
        <dbReference type="ARBA" id="ARBA00022475"/>
    </source>
</evidence>
<dbReference type="Gene3D" id="3.55.40.10">
    <property type="entry name" value="minor pseudopilin epsh domain"/>
    <property type="match status" value="1"/>
</dbReference>
<evidence type="ECO:0000256" key="10">
    <source>
        <dbReference type="ARBA" id="ARBA00030775"/>
    </source>
</evidence>
<sequence length="206" mass="21549">MRFVLRSRGFTLIETAVTVVVLAVLLVLAIPSIGTWMDNTRIRNAAESLQVGLQTARLEAVRRNQNVSLYLVSLTDANTMDNSCALSAASGSWVVAAASPATKCGDSTVVLAGRPIGDAGGKVVVTARYSTNNTDKTVLGTTAANTVTFNGFGRVVNVGSAVNRIQVTGPVSTTNYLNLMLIVDAGGGVRMCDPRSSIASNDPRKC</sequence>
<keyword evidence="4" id="KW-0488">Methylation</keyword>
<accession>A0ABU8XH08</accession>
<name>A0ABU8XH08_9BURK</name>
<keyword evidence="3" id="KW-1003">Cell membrane</keyword>
<evidence type="ECO:0000259" key="12">
    <source>
        <dbReference type="Pfam" id="PF12019"/>
    </source>
</evidence>
<dbReference type="SUPFAM" id="SSF54523">
    <property type="entry name" value="Pili subunits"/>
    <property type="match status" value="1"/>
</dbReference>